<evidence type="ECO:0000256" key="4">
    <source>
        <dbReference type="ARBA" id="ARBA00024226"/>
    </source>
</evidence>
<dbReference type="SUPFAM" id="SSF53720">
    <property type="entry name" value="ALDH-like"/>
    <property type="match status" value="1"/>
</dbReference>
<dbReference type="InterPro" id="IPR015590">
    <property type="entry name" value="Aldehyde_DH_dom"/>
</dbReference>
<dbReference type="InterPro" id="IPR016161">
    <property type="entry name" value="Ald_DH/histidinol_DH"/>
</dbReference>
<dbReference type="Gene3D" id="3.40.605.10">
    <property type="entry name" value="Aldehyde Dehydrogenase, Chain A, domain 1"/>
    <property type="match status" value="1"/>
</dbReference>
<evidence type="ECO:0000256" key="1">
    <source>
        <dbReference type="ARBA" id="ARBA00011881"/>
    </source>
</evidence>
<dbReference type="PROSITE" id="PS00687">
    <property type="entry name" value="ALDEHYDE_DEHYDR_GLU"/>
    <property type="match status" value="1"/>
</dbReference>
<dbReference type="Proteomes" id="UP001168823">
    <property type="component" value="Unassembled WGS sequence"/>
</dbReference>
<feature type="domain" description="Aldehyde dehydrogenase" evidence="7">
    <location>
        <begin position="43"/>
        <end position="498"/>
    </location>
</feature>
<comment type="subunit">
    <text evidence="1">Homotetramer.</text>
</comment>
<dbReference type="RefSeq" id="WP_302914731.1">
    <property type="nucleotide sequence ID" value="NZ_JAUMSQ010000104.1"/>
</dbReference>
<keyword evidence="3" id="KW-0520">NAD</keyword>
<dbReference type="PANTHER" id="PTHR43521">
    <property type="entry name" value="ALPHA-AMINOADIPIC SEMIALDEHYDE DEHYDROGENASE"/>
    <property type="match status" value="1"/>
</dbReference>
<comment type="similarity">
    <text evidence="6">Belongs to the aldehyde dehydrogenase family.</text>
</comment>
<evidence type="ECO:0000256" key="2">
    <source>
        <dbReference type="ARBA" id="ARBA00023002"/>
    </source>
</evidence>
<dbReference type="InterPro" id="IPR016162">
    <property type="entry name" value="Ald_DH_N"/>
</dbReference>
<keyword evidence="9" id="KW-1185">Reference proteome</keyword>
<evidence type="ECO:0000313" key="8">
    <source>
        <dbReference type="EMBL" id="MDO3637072.1"/>
    </source>
</evidence>
<evidence type="ECO:0000313" key="9">
    <source>
        <dbReference type="Proteomes" id="UP001168823"/>
    </source>
</evidence>
<accession>A0ABT8UGZ3</accession>
<dbReference type="Pfam" id="PF00171">
    <property type="entry name" value="Aldedh"/>
    <property type="match status" value="1"/>
</dbReference>
<dbReference type="CDD" id="cd07130">
    <property type="entry name" value="ALDH_F7_AASADH"/>
    <property type="match status" value="1"/>
</dbReference>
<protein>
    <recommendedName>
        <fullName evidence="4">aldehyde dehydrogenase (NAD(+))</fullName>
        <ecNumber evidence="4">1.2.1.3</ecNumber>
    </recommendedName>
</protein>
<evidence type="ECO:0000256" key="6">
    <source>
        <dbReference type="RuleBase" id="RU003345"/>
    </source>
</evidence>
<name>A0ABT8UGZ3_9MYCO</name>
<organism evidence="8 9">
    <name type="scientific">Mycolicibacterium arseniciresistens</name>
    <dbReference type="NCBI Taxonomy" id="3062257"/>
    <lineage>
        <taxon>Bacteria</taxon>
        <taxon>Bacillati</taxon>
        <taxon>Actinomycetota</taxon>
        <taxon>Actinomycetes</taxon>
        <taxon>Mycobacteriales</taxon>
        <taxon>Mycobacteriaceae</taxon>
        <taxon>Mycolicibacterium</taxon>
    </lineage>
</organism>
<reference evidence="8" key="1">
    <citation type="submission" date="2023-07" db="EMBL/GenBank/DDBJ databases">
        <title>Mycolicibacterium sp. nov., a novel bacterial species.</title>
        <authorList>
            <person name="Cao Y."/>
        </authorList>
    </citation>
    <scope>NUCLEOTIDE SEQUENCE</scope>
    <source>
        <strain evidence="8">KC 300</strain>
    </source>
</reference>
<dbReference type="InterPro" id="IPR029510">
    <property type="entry name" value="Ald_DH_CS_GLU"/>
</dbReference>
<dbReference type="InterPro" id="IPR016163">
    <property type="entry name" value="Ald_DH_C"/>
</dbReference>
<dbReference type="PANTHER" id="PTHR43521:SF1">
    <property type="entry name" value="ALPHA-AMINOADIPIC SEMIALDEHYDE DEHYDROGENASE"/>
    <property type="match status" value="1"/>
</dbReference>
<dbReference type="Gene3D" id="3.40.309.10">
    <property type="entry name" value="Aldehyde Dehydrogenase, Chain A, domain 2"/>
    <property type="match status" value="1"/>
</dbReference>
<dbReference type="EC" id="1.2.1.3" evidence="4"/>
<evidence type="ECO:0000256" key="3">
    <source>
        <dbReference type="ARBA" id="ARBA00023027"/>
    </source>
</evidence>
<evidence type="ECO:0000259" key="7">
    <source>
        <dbReference type="Pfam" id="PF00171"/>
    </source>
</evidence>
<feature type="active site" evidence="5">
    <location>
        <position position="271"/>
    </location>
</feature>
<keyword evidence="2 6" id="KW-0560">Oxidoreductase</keyword>
<comment type="caution">
    <text evidence="8">The sequence shown here is derived from an EMBL/GenBank/DDBJ whole genome shotgun (WGS) entry which is preliminary data.</text>
</comment>
<dbReference type="EMBL" id="JAUMSQ010000104">
    <property type="protein sequence ID" value="MDO3637072.1"/>
    <property type="molecule type" value="Genomic_DNA"/>
</dbReference>
<gene>
    <name evidence="8" type="ORF">Q2100_15080</name>
</gene>
<dbReference type="InterPro" id="IPR044638">
    <property type="entry name" value="ALDH7A1-like"/>
</dbReference>
<proteinExistence type="inferred from homology"/>
<sequence>MTTTTTTAPLPTAAELRARVADALRAIGSRVELGEPGAPGLPASTPITGEVLGTVTETTGPETDAAIAEAAQAFTVWRTTPAPVRGALVARLGELLVEHKSDLAALVTVEAGKIGAEALGEVQEMIDICQFAVGLSRQLYGRTIASERPGHRLMENWHPLGVVGVVTAFNFPVAVWAWNTAVALVCGDTVVWKPSELTPLTALACQALIERAAADVGAPPAVSRLVLGGREVGERLIDDPRVALVSATGSVRMGREVGPRVAQRFGKVLLELGGNNAAIVTPSADLDLAVRAIVFSAAGTAGQRCTTMRRLIVHRSVADELVDRIVAAYRQLPVGDPSVDGTLVGPLIHETAYRDMVGALEQARADGGEVFGGERCMFDGDAGDTSFYVTPAVVRMPAQTDLVHTETFAPILYVLTYDELDEAIALNNAVPQGLSSAIFTLDVREAERFLAADGSDCGIANVNIGTSGAEIGGAFGGEKQTGGGRESGSDSWKAYMRRATNTVNYSSELPLAQGVHFG</sequence>
<evidence type="ECO:0000256" key="5">
    <source>
        <dbReference type="PROSITE-ProRule" id="PRU10007"/>
    </source>
</evidence>